<organism evidence="1 2">
    <name type="scientific">Actinomadura soli</name>
    <dbReference type="NCBI Taxonomy" id="2508997"/>
    <lineage>
        <taxon>Bacteria</taxon>
        <taxon>Bacillati</taxon>
        <taxon>Actinomycetota</taxon>
        <taxon>Actinomycetes</taxon>
        <taxon>Streptosporangiales</taxon>
        <taxon>Thermomonosporaceae</taxon>
        <taxon>Actinomadura</taxon>
    </lineage>
</organism>
<evidence type="ECO:0000313" key="1">
    <source>
        <dbReference type="EMBL" id="TMQ91683.1"/>
    </source>
</evidence>
<comment type="caution">
    <text evidence="1">The sequence shown here is derived from an EMBL/GenBank/DDBJ whole genome shotgun (WGS) entry which is preliminary data.</text>
</comment>
<dbReference type="Proteomes" id="UP000309174">
    <property type="component" value="Unassembled WGS sequence"/>
</dbReference>
<dbReference type="RefSeq" id="WP_138648524.1">
    <property type="nucleotide sequence ID" value="NZ_VCKW01000194.1"/>
</dbReference>
<dbReference type="AlphaFoldDB" id="A0A5C4J592"/>
<reference evidence="1 2" key="1">
    <citation type="submission" date="2019-05" db="EMBL/GenBank/DDBJ databases">
        <title>Draft genome sequence of Actinomadura sp. 14C53.</title>
        <authorList>
            <person name="Saricaoglu S."/>
            <person name="Isik K."/>
        </authorList>
    </citation>
    <scope>NUCLEOTIDE SEQUENCE [LARGE SCALE GENOMIC DNA]</scope>
    <source>
        <strain evidence="1 2">14C53</strain>
    </source>
</reference>
<sequence length="77" mass="8857">MSHAELDTDVGGIAHTTLQIGSEHPDYVWLRSLAVPETAGDRRQIELDQYLAQHRPEGDAMLRLLQRQTGKRHRWAR</sequence>
<accession>A0A5C4J592</accession>
<evidence type="ECO:0000313" key="2">
    <source>
        <dbReference type="Proteomes" id="UP000309174"/>
    </source>
</evidence>
<dbReference type="EMBL" id="VCKW01000194">
    <property type="protein sequence ID" value="TMQ91683.1"/>
    <property type="molecule type" value="Genomic_DNA"/>
</dbReference>
<proteinExistence type="predicted"/>
<keyword evidence="2" id="KW-1185">Reference proteome</keyword>
<gene>
    <name evidence="1" type="ORF">ETD83_29725</name>
</gene>
<protein>
    <submittedName>
        <fullName evidence="1">Uncharacterized protein</fullName>
    </submittedName>
</protein>
<name>A0A5C4J592_9ACTN</name>